<dbReference type="InterPro" id="IPR007111">
    <property type="entry name" value="NACHT_NTPase"/>
</dbReference>
<dbReference type="SUPFAM" id="SSF52540">
    <property type="entry name" value="P-loop containing nucleoside triphosphate hydrolases"/>
    <property type="match status" value="1"/>
</dbReference>
<keyword evidence="1" id="KW-0812">Transmembrane</keyword>
<dbReference type="Gene3D" id="3.40.50.300">
    <property type="entry name" value="P-loop containing nucleotide triphosphate hydrolases"/>
    <property type="match status" value="1"/>
</dbReference>
<sequence length="636" mass="69748">MRQRSGLRVWYWALILALFLVPVGGVTLGWFFLSEGWENADQWASIVSAVVALIGGSVALLRWLRGRAATAAAADPDDQEVSAEVMAERLARLAARVRQVWESEELRQRLLDPRPLPVSWRTLGPPVSDHWRVIHGGDEPIDLDGSLDELYDIVRTRLRAPRLVILGEPGAGKSSLIMRFALAWLARRDDDSPVPVILRLSTREPADGKRLTTWIYARLRADYGFHESVSLDRLLPILDGLDEMPEPLRTRTLREINATFGATSPVILTSRSHEYAATIDHPDADVLTAAAVVELNPLDAEAIREYLTITTKPARLPRWERVFGELTRAPDSETARGLSTPLALSLARMTYAEGAEDPDLLLTFRTRHAVEAHLLAHLVPTVYAGRDDLPGPSWGHRDVHSWLSHLARRFPKHGISRESLTDEVPSPAENLIFSSLAGLAAAVAFAVAASPVVGLVLGTTIALVVLVYVFAGDHSLSPVFLSPMTLLTAGGPAAVLFAAVHWYLSAMQGSTAGQAAGLALVTSLWLFVVLSRGVITFIAAVIDFALTLLVTTGPSSPWSLGLAAVLTLVLVTLLENSWVRFLIARVFFTLRGVLPWRVLAFLEDAHRRGVLRKVGGMYYFRHDLLREQLATSADVT</sequence>
<keyword evidence="4" id="KW-1185">Reference proteome</keyword>
<protein>
    <submittedName>
        <fullName evidence="3">NACHT domain-containing protein</fullName>
    </submittedName>
</protein>
<reference evidence="3 4" key="1">
    <citation type="submission" date="2020-06" db="EMBL/GenBank/DDBJ databases">
        <authorList>
            <person name="Chanama M."/>
        </authorList>
    </citation>
    <scope>NUCLEOTIDE SEQUENCE [LARGE SCALE GENOMIC DNA]</scope>
    <source>
        <strain evidence="3 4">TBRC6557</strain>
    </source>
</reference>
<feature type="domain" description="NACHT" evidence="2">
    <location>
        <begin position="163"/>
        <end position="307"/>
    </location>
</feature>
<proteinExistence type="predicted"/>
<name>A0A7Y6MFD1_9ACTN</name>
<evidence type="ECO:0000259" key="2">
    <source>
        <dbReference type="Pfam" id="PF05729"/>
    </source>
</evidence>
<keyword evidence="1" id="KW-0472">Membrane</keyword>
<dbReference type="Pfam" id="PF05729">
    <property type="entry name" value="NACHT"/>
    <property type="match status" value="1"/>
</dbReference>
<feature type="transmembrane region" description="Helical" evidence="1">
    <location>
        <begin position="524"/>
        <end position="546"/>
    </location>
</feature>
<feature type="transmembrane region" description="Helical" evidence="1">
    <location>
        <begin position="558"/>
        <end position="576"/>
    </location>
</feature>
<feature type="transmembrane region" description="Helical" evidence="1">
    <location>
        <begin position="9"/>
        <end position="31"/>
    </location>
</feature>
<dbReference type="RefSeq" id="WP_175604383.1">
    <property type="nucleotide sequence ID" value="NZ_JABWGO010000010.1"/>
</dbReference>
<dbReference type="AlphaFoldDB" id="A0A7Y6MFD1"/>
<gene>
    <name evidence="3" type="ORF">HT134_32945</name>
</gene>
<comment type="caution">
    <text evidence="3">The sequence shown here is derived from an EMBL/GenBank/DDBJ whole genome shotgun (WGS) entry which is preliminary data.</text>
</comment>
<dbReference type="Proteomes" id="UP000546126">
    <property type="component" value="Unassembled WGS sequence"/>
</dbReference>
<organism evidence="3 4">
    <name type="scientific">Nonomuraea rhodomycinica</name>
    <dbReference type="NCBI Taxonomy" id="1712872"/>
    <lineage>
        <taxon>Bacteria</taxon>
        <taxon>Bacillati</taxon>
        <taxon>Actinomycetota</taxon>
        <taxon>Actinomycetes</taxon>
        <taxon>Streptosporangiales</taxon>
        <taxon>Streptosporangiaceae</taxon>
        <taxon>Nonomuraea</taxon>
    </lineage>
</organism>
<keyword evidence="1" id="KW-1133">Transmembrane helix</keyword>
<accession>A0A7Y6MFD1</accession>
<feature type="transmembrane region" description="Helical" evidence="1">
    <location>
        <begin position="455"/>
        <end position="472"/>
    </location>
</feature>
<feature type="transmembrane region" description="Helical" evidence="1">
    <location>
        <begin position="484"/>
        <end position="504"/>
    </location>
</feature>
<dbReference type="EMBL" id="JABWGO010000010">
    <property type="protein sequence ID" value="NUW44900.1"/>
    <property type="molecule type" value="Genomic_DNA"/>
</dbReference>
<evidence type="ECO:0000313" key="4">
    <source>
        <dbReference type="Proteomes" id="UP000546126"/>
    </source>
</evidence>
<evidence type="ECO:0000256" key="1">
    <source>
        <dbReference type="SAM" id="Phobius"/>
    </source>
</evidence>
<feature type="transmembrane region" description="Helical" evidence="1">
    <location>
        <begin position="43"/>
        <end position="64"/>
    </location>
</feature>
<dbReference type="InterPro" id="IPR027417">
    <property type="entry name" value="P-loop_NTPase"/>
</dbReference>
<evidence type="ECO:0000313" key="3">
    <source>
        <dbReference type="EMBL" id="NUW44900.1"/>
    </source>
</evidence>